<protein>
    <submittedName>
        <fullName evidence="2">Uncharacterized protein</fullName>
    </submittedName>
</protein>
<gene>
    <name evidence="2" type="ORF">WMO20_11695</name>
</gene>
<reference evidence="2 3" key="1">
    <citation type="submission" date="2024-03" db="EMBL/GenBank/DDBJ databases">
        <title>Human intestinal bacterial collection.</title>
        <authorList>
            <person name="Pauvert C."/>
            <person name="Hitch T.C.A."/>
            <person name="Clavel T."/>
        </authorList>
    </citation>
    <scope>NUCLEOTIDE SEQUENCE [LARGE SCALE GENOMIC DNA]</scope>
    <source>
        <strain evidence="2 3">CLA-AA-H281</strain>
    </source>
</reference>
<accession>A0ABV1C4T2</accession>
<name>A0ABV1C4T2_9FIRM</name>
<sequence length="264" mass="28701">MQNMESTKKKLPMVWIAAGIMVVLLFCVGLTFALAVLPLQKATNAYNMAVSEYNVHADAYNALIGTTSVANLDGFPSSADKLSTVDANLSAVVHSFFNGNSAKKTQTDIQTIRELSGYLEENGRILKQITAPSGEWVMNRLRNVDDVLEIQAVTPDNDPNGLLNKENGGYTACIYFTATGINVEGTSPVSKGSDGGGAIEVYGTLGDAEARCQYLHGFDNTILYTGSYAIVGTMVIRVSYIYTEAEQYEMTDRIVKEFTRLETT</sequence>
<keyword evidence="1" id="KW-0472">Membrane</keyword>
<keyword evidence="1" id="KW-0812">Transmembrane</keyword>
<feature type="transmembrane region" description="Helical" evidence="1">
    <location>
        <begin position="12"/>
        <end position="37"/>
    </location>
</feature>
<organism evidence="2 3">
    <name type="scientific">Faecalibacterium intestinale</name>
    <dbReference type="NCBI Taxonomy" id="3133155"/>
    <lineage>
        <taxon>Bacteria</taxon>
        <taxon>Bacillati</taxon>
        <taxon>Bacillota</taxon>
        <taxon>Clostridia</taxon>
        <taxon>Eubacteriales</taxon>
        <taxon>Oscillospiraceae</taxon>
        <taxon>Faecalibacterium</taxon>
    </lineage>
</organism>
<evidence type="ECO:0000313" key="3">
    <source>
        <dbReference type="Proteomes" id="UP001465119"/>
    </source>
</evidence>
<keyword evidence="1" id="KW-1133">Transmembrane helix</keyword>
<keyword evidence="3" id="KW-1185">Reference proteome</keyword>
<comment type="caution">
    <text evidence="2">The sequence shown here is derived from an EMBL/GenBank/DDBJ whole genome shotgun (WGS) entry which is preliminary data.</text>
</comment>
<dbReference type="EMBL" id="JBBMEN010000021">
    <property type="protein sequence ID" value="MEQ2386580.1"/>
    <property type="molecule type" value="Genomic_DNA"/>
</dbReference>
<proteinExistence type="predicted"/>
<dbReference type="Proteomes" id="UP001465119">
    <property type="component" value="Unassembled WGS sequence"/>
</dbReference>
<evidence type="ECO:0000313" key="2">
    <source>
        <dbReference type="EMBL" id="MEQ2386580.1"/>
    </source>
</evidence>
<dbReference type="RefSeq" id="WP_349186954.1">
    <property type="nucleotide sequence ID" value="NZ_JBBMEN010000021.1"/>
</dbReference>
<evidence type="ECO:0000256" key="1">
    <source>
        <dbReference type="SAM" id="Phobius"/>
    </source>
</evidence>